<dbReference type="RefSeq" id="XP_046069844.1">
    <property type="nucleotide sequence ID" value="XM_046216796.1"/>
</dbReference>
<keyword evidence="3" id="KW-1185">Reference proteome</keyword>
<dbReference type="EMBL" id="JAJTJA010000009">
    <property type="protein sequence ID" value="KAH8694174.1"/>
    <property type="molecule type" value="Genomic_DNA"/>
</dbReference>
<dbReference type="Proteomes" id="UP001201262">
    <property type="component" value="Unassembled WGS sequence"/>
</dbReference>
<evidence type="ECO:0000313" key="2">
    <source>
        <dbReference type="EMBL" id="KAH8694174.1"/>
    </source>
</evidence>
<evidence type="ECO:0000256" key="1">
    <source>
        <dbReference type="SAM" id="Phobius"/>
    </source>
</evidence>
<accession>A0AAD4KLW3</accession>
<organism evidence="2 3">
    <name type="scientific">Talaromyces proteolyticus</name>
    <dbReference type="NCBI Taxonomy" id="1131652"/>
    <lineage>
        <taxon>Eukaryota</taxon>
        <taxon>Fungi</taxon>
        <taxon>Dikarya</taxon>
        <taxon>Ascomycota</taxon>
        <taxon>Pezizomycotina</taxon>
        <taxon>Eurotiomycetes</taxon>
        <taxon>Eurotiomycetidae</taxon>
        <taxon>Eurotiales</taxon>
        <taxon>Trichocomaceae</taxon>
        <taxon>Talaromyces</taxon>
        <taxon>Talaromyces sect. Bacilispori</taxon>
    </lineage>
</organism>
<protein>
    <submittedName>
        <fullName evidence="2">Uncharacterized protein</fullName>
    </submittedName>
</protein>
<dbReference type="AlphaFoldDB" id="A0AAD4KLW3"/>
<comment type="caution">
    <text evidence="2">The sequence shown here is derived from an EMBL/GenBank/DDBJ whole genome shotgun (WGS) entry which is preliminary data.</text>
</comment>
<feature type="transmembrane region" description="Helical" evidence="1">
    <location>
        <begin position="31"/>
        <end position="52"/>
    </location>
</feature>
<keyword evidence="1" id="KW-1133">Transmembrane helix</keyword>
<name>A0AAD4KLW3_9EURO</name>
<keyword evidence="1" id="KW-0472">Membrane</keyword>
<keyword evidence="1" id="KW-0812">Transmembrane</keyword>
<reference evidence="2" key="1">
    <citation type="submission" date="2021-12" db="EMBL/GenBank/DDBJ databases">
        <title>Convergent genome expansion in fungi linked to evolution of root-endophyte symbiosis.</title>
        <authorList>
            <consortium name="DOE Joint Genome Institute"/>
            <person name="Ke Y.-H."/>
            <person name="Bonito G."/>
            <person name="Liao H.-L."/>
            <person name="Looney B."/>
            <person name="Rojas-Flechas A."/>
            <person name="Nash J."/>
            <person name="Hameed K."/>
            <person name="Schadt C."/>
            <person name="Martin F."/>
            <person name="Crous P.W."/>
            <person name="Miettinen O."/>
            <person name="Magnuson J.K."/>
            <person name="Labbe J."/>
            <person name="Jacobson D."/>
            <person name="Doktycz M.J."/>
            <person name="Veneault-Fourrey C."/>
            <person name="Kuo A."/>
            <person name="Mondo S."/>
            <person name="Calhoun S."/>
            <person name="Riley R."/>
            <person name="Ohm R."/>
            <person name="LaButti K."/>
            <person name="Andreopoulos B."/>
            <person name="Pangilinan J."/>
            <person name="Nolan M."/>
            <person name="Tritt A."/>
            <person name="Clum A."/>
            <person name="Lipzen A."/>
            <person name="Daum C."/>
            <person name="Barry K."/>
            <person name="Grigoriev I.V."/>
            <person name="Vilgalys R."/>
        </authorList>
    </citation>
    <scope>NUCLEOTIDE SEQUENCE</scope>
    <source>
        <strain evidence="2">PMI_201</strain>
    </source>
</reference>
<dbReference type="GeneID" id="70247083"/>
<gene>
    <name evidence="2" type="ORF">BGW36DRAFT_384499</name>
</gene>
<sequence>MQISHYLLILSVISMFLGPFATFWVRETEAFLMHLLLVLAYKFANSFIAVLAKYKTIF</sequence>
<proteinExistence type="predicted"/>
<evidence type="ECO:0000313" key="3">
    <source>
        <dbReference type="Proteomes" id="UP001201262"/>
    </source>
</evidence>
<feature type="transmembrane region" description="Helical" evidence="1">
    <location>
        <begin position="7"/>
        <end position="25"/>
    </location>
</feature>